<dbReference type="SUPFAM" id="SSF47769">
    <property type="entry name" value="SAM/Pointed domain"/>
    <property type="match status" value="1"/>
</dbReference>
<dbReference type="Pfam" id="PF07647">
    <property type="entry name" value="SAM_2"/>
    <property type="match status" value="1"/>
</dbReference>
<dbReference type="AlphaFoldDB" id="A0AAE1QL01"/>
<gene>
    <name evidence="2" type="ORF">Pmani_001216</name>
</gene>
<sequence length="90" mass="10374">MSGSVPNIDDVESWTVEQVAAWLQQVELSDCGEETLRKGIDGHFLLKLREEDLFVWGQDVSIRNRRQVLKLVNQINSQQYPPVIPPRQTQ</sequence>
<keyword evidence="3" id="KW-1185">Reference proteome</keyword>
<dbReference type="EMBL" id="JAWZYT010000081">
    <property type="protein sequence ID" value="KAK4328388.1"/>
    <property type="molecule type" value="Genomic_DNA"/>
</dbReference>
<dbReference type="PROSITE" id="PS50105">
    <property type="entry name" value="SAM_DOMAIN"/>
    <property type="match status" value="1"/>
</dbReference>
<evidence type="ECO:0000313" key="3">
    <source>
        <dbReference type="Proteomes" id="UP001292094"/>
    </source>
</evidence>
<dbReference type="InterPro" id="IPR013761">
    <property type="entry name" value="SAM/pointed_sf"/>
</dbReference>
<evidence type="ECO:0000313" key="2">
    <source>
        <dbReference type="EMBL" id="KAK4328388.1"/>
    </source>
</evidence>
<reference evidence="2" key="1">
    <citation type="submission" date="2023-11" db="EMBL/GenBank/DDBJ databases">
        <title>Genome assemblies of two species of porcelain crab, Petrolisthes cinctipes and Petrolisthes manimaculis (Anomura: Porcellanidae).</title>
        <authorList>
            <person name="Angst P."/>
        </authorList>
    </citation>
    <scope>NUCLEOTIDE SEQUENCE</scope>
    <source>
        <strain evidence="2">PB745_02</strain>
        <tissue evidence="2">Gill</tissue>
    </source>
</reference>
<dbReference type="Proteomes" id="UP001292094">
    <property type="component" value="Unassembled WGS sequence"/>
</dbReference>
<feature type="domain" description="SAM" evidence="1">
    <location>
        <begin position="14"/>
        <end position="81"/>
    </location>
</feature>
<protein>
    <recommendedName>
        <fullName evidence="1">SAM domain-containing protein</fullName>
    </recommendedName>
</protein>
<comment type="caution">
    <text evidence="2">The sequence shown here is derived from an EMBL/GenBank/DDBJ whole genome shotgun (WGS) entry which is preliminary data.</text>
</comment>
<organism evidence="2 3">
    <name type="scientific">Petrolisthes manimaculis</name>
    <dbReference type="NCBI Taxonomy" id="1843537"/>
    <lineage>
        <taxon>Eukaryota</taxon>
        <taxon>Metazoa</taxon>
        <taxon>Ecdysozoa</taxon>
        <taxon>Arthropoda</taxon>
        <taxon>Crustacea</taxon>
        <taxon>Multicrustacea</taxon>
        <taxon>Malacostraca</taxon>
        <taxon>Eumalacostraca</taxon>
        <taxon>Eucarida</taxon>
        <taxon>Decapoda</taxon>
        <taxon>Pleocyemata</taxon>
        <taxon>Anomura</taxon>
        <taxon>Galatheoidea</taxon>
        <taxon>Porcellanidae</taxon>
        <taxon>Petrolisthes</taxon>
    </lineage>
</organism>
<name>A0AAE1QL01_9EUCA</name>
<dbReference type="Gene3D" id="1.10.150.50">
    <property type="entry name" value="Transcription Factor, Ets-1"/>
    <property type="match status" value="1"/>
</dbReference>
<dbReference type="InterPro" id="IPR001660">
    <property type="entry name" value="SAM"/>
</dbReference>
<accession>A0AAE1QL01</accession>
<proteinExistence type="predicted"/>
<evidence type="ECO:0000259" key="1">
    <source>
        <dbReference type="PROSITE" id="PS50105"/>
    </source>
</evidence>